<keyword evidence="4" id="KW-0732">Signal</keyword>
<dbReference type="VEuPathDB" id="FungiDB:EYZ11_011082"/>
<dbReference type="GO" id="GO:0016787">
    <property type="term" value="F:hydrolase activity"/>
    <property type="evidence" value="ECO:0007669"/>
    <property type="project" value="UniProtKB-KW"/>
</dbReference>
<name>A0A4S3J3S4_9EURO</name>
<evidence type="ECO:0000313" key="6">
    <source>
        <dbReference type="EMBL" id="THC89470.1"/>
    </source>
</evidence>
<evidence type="ECO:0000313" key="5">
    <source>
        <dbReference type="EMBL" id="KAA8652652.1"/>
    </source>
</evidence>
<dbReference type="RefSeq" id="XP_033432013.1">
    <property type="nucleotide sequence ID" value="XM_033566256.1"/>
</dbReference>
<reference evidence="6 7" key="1">
    <citation type="submission" date="2019-03" db="EMBL/GenBank/DDBJ databases">
        <title>The genome sequence of a newly discovered highly antifungal drug resistant Aspergillus species, Aspergillus tanneri NIH 1004.</title>
        <authorList>
            <person name="Mounaud S."/>
            <person name="Singh I."/>
            <person name="Joardar V."/>
            <person name="Pakala S."/>
            <person name="Pakala S."/>
            <person name="Venepally P."/>
            <person name="Hoover J."/>
            <person name="Nierman W."/>
            <person name="Chung J."/>
            <person name="Losada L."/>
        </authorList>
    </citation>
    <scope>NUCLEOTIDE SEQUENCE [LARGE SCALE GENOMIC DNA]</scope>
    <source>
        <strain evidence="6 7">NIH1004</strain>
    </source>
</reference>
<feature type="chain" id="PRO_5036122070" evidence="4">
    <location>
        <begin position="20"/>
        <end position="526"/>
    </location>
</feature>
<feature type="region of interest" description="Disordered" evidence="3">
    <location>
        <begin position="349"/>
        <end position="385"/>
    </location>
</feature>
<proteinExistence type="predicted"/>
<evidence type="ECO:0000256" key="4">
    <source>
        <dbReference type="SAM" id="SignalP"/>
    </source>
</evidence>
<dbReference type="InterPro" id="IPR000026">
    <property type="entry name" value="N1-like"/>
</dbReference>
<dbReference type="SUPFAM" id="SSF53933">
    <property type="entry name" value="Microbial ribonucleases"/>
    <property type="match status" value="1"/>
</dbReference>
<dbReference type="Gene3D" id="3.10.450.30">
    <property type="entry name" value="Microbial ribonucleases"/>
    <property type="match status" value="1"/>
</dbReference>
<comment type="caution">
    <text evidence="6">The sequence shown here is derived from an EMBL/GenBank/DDBJ whole genome shotgun (WGS) entry which is preliminary data.</text>
</comment>
<keyword evidence="1" id="KW-0540">Nuclease</keyword>
<dbReference type="InterPro" id="IPR016191">
    <property type="entry name" value="Ribonuclease/ribotoxin"/>
</dbReference>
<dbReference type="Pfam" id="PF00545">
    <property type="entry name" value="Ribonuclease"/>
    <property type="match status" value="1"/>
</dbReference>
<dbReference type="AlphaFoldDB" id="A0A4S3J3S4"/>
<organism evidence="6 7">
    <name type="scientific">Aspergillus tanneri</name>
    <dbReference type="NCBI Taxonomy" id="1220188"/>
    <lineage>
        <taxon>Eukaryota</taxon>
        <taxon>Fungi</taxon>
        <taxon>Dikarya</taxon>
        <taxon>Ascomycota</taxon>
        <taxon>Pezizomycotina</taxon>
        <taxon>Eurotiomycetes</taxon>
        <taxon>Eurotiomycetidae</taxon>
        <taxon>Eurotiales</taxon>
        <taxon>Aspergillaceae</taxon>
        <taxon>Aspergillus</taxon>
        <taxon>Aspergillus subgen. Circumdati</taxon>
    </lineage>
</organism>
<evidence type="ECO:0000313" key="7">
    <source>
        <dbReference type="Proteomes" id="UP000308092"/>
    </source>
</evidence>
<dbReference type="GO" id="GO:0003723">
    <property type="term" value="F:RNA binding"/>
    <property type="evidence" value="ECO:0007669"/>
    <property type="project" value="InterPro"/>
</dbReference>
<dbReference type="Proteomes" id="UP000308092">
    <property type="component" value="Unassembled WGS sequence"/>
</dbReference>
<gene>
    <name evidence="5" type="ORF">ATNIH1004_001557</name>
    <name evidence="6" type="ORF">EYZ11_011082</name>
</gene>
<reference evidence="5 8" key="2">
    <citation type="submission" date="2019-08" db="EMBL/GenBank/DDBJ databases">
        <title>The genome sequence of a newly discovered highly antifungal drug resistant Aspergillus species, Aspergillus tanneri NIH 1004.</title>
        <authorList>
            <person name="Mounaud S."/>
            <person name="Singh I."/>
            <person name="Joardar V."/>
            <person name="Pakala S."/>
            <person name="Pakala S."/>
            <person name="Venepally P."/>
            <person name="Chung J.K."/>
            <person name="Losada L."/>
            <person name="Nierman W.C."/>
        </authorList>
    </citation>
    <scope>NUCLEOTIDE SEQUENCE [LARGE SCALE GENOMIC DNA]</scope>
    <source>
        <strain evidence="5 8">NIH1004</strain>
    </source>
</reference>
<protein>
    <submittedName>
        <fullName evidence="6">Uncharacterized protein</fullName>
    </submittedName>
</protein>
<dbReference type="GeneID" id="54324259"/>
<evidence type="ECO:0000256" key="1">
    <source>
        <dbReference type="ARBA" id="ARBA00022722"/>
    </source>
</evidence>
<evidence type="ECO:0000256" key="2">
    <source>
        <dbReference type="ARBA" id="ARBA00022801"/>
    </source>
</evidence>
<evidence type="ECO:0000313" key="8">
    <source>
        <dbReference type="Proteomes" id="UP000324241"/>
    </source>
</evidence>
<dbReference type="GO" id="GO:0004521">
    <property type="term" value="F:RNA endonuclease activity"/>
    <property type="evidence" value="ECO:0007669"/>
    <property type="project" value="InterPro"/>
</dbReference>
<sequence length="526" mass="55622">MRSLALIAVFQFLACLVAGQPAGSPSPVSSDICAELINSINVNSPTFDEAMRKATSFLSSQSRYPHGFKNNEGLSFPSDFNGVKLYEYPYLANKVYNNDGAPGRYRVIFGNANNEWKVAGVLEHPDLQSNTRDFSLCKDMDPLNIALREAKNAKKEAETAKSLAETDQDATAAAQKARAAAEAAEAVSTGSSGVTAGKVRQLAKKADREAEKAEAFAEIAAINVKEALNAADAAGHASYSAVNAADASEAQAKAMEARAAANQVKAMAKKAKELFNKWEQIQASVSETRKQIVKKITDLTAKVAQDSAAWQSALEDAKLEKKTYDQLFKENSQLIKVIQGKQSIQETAKRAETAAEQAEKAAKDKSDKAAKDEEEKAAGEKTKKEVLESAKAIADGAPSGSIWNIVGTGIAAVTSGVVAIGGAAGLTKLALQPAISMGSLSGPVFAGGSAVPLASAEGMSAVSNAFSDSLSKVVQEGVEKATNKAFNKAIEEAAEKRLLMRKLAKRKVKEQLERAVKNAREEASSS</sequence>
<dbReference type="Proteomes" id="UP000324241">
    <property type="component" value="Unassembled WGS sequence"/>
</dbReference>
<evidence type="ECO:0000256" key="3">
    <source>
        <dbReference type="SAM" id="MobiDB-lite"/>
    </source>
</evidence>
<keyword evidence="2" id="KW-0378">Hydrolase</keyword>
<dbReference type="EMBL" id="SOSA01000649">
    <property type="protein sequence ID" value="THC89470.1"/>
    <property type="molecule type" value="Genomic_DNA"/>
</dbReference>
<keyword evidence="7" id="KW-1185">Reference proteome</keyword>
<dbReference type="EMBL" id="QUQM01000002">
    <property type="protein sequence ID" value="KAA8652652.1"/>
    <property type="molecule type" value="Genomic_DNA"/>
</dbReference>
<accession>A0A4S3J3S4</accession>
<feature type="signal peptide" evidence="4">
    <location>
        <begin position="1"/>
        <end position="19"/>
    </location>
</feature>